<dbReference type="InterPro" id="IPR012340">
    <property type="entry name" value="NA-bd_OB-fold"/>
</dbReference>
<gene>
    <name evidence="7" type="primary">EOG090X0KPP</name>
</gene>
<feature type="domain" description="S1-like" evidence="6">
    <location>
        <begin position="5"/>
        <end position="84"/>
    </location>
</feature>
<protein>
    <recommendedName>
        <fullName evidence="2">Probable RNA-binding protein EIF1AD</fullName>
    </recommendedName>
    <alternativeName>
        <fullName evidence="4">Eukaryotic translation initiation factor 1A domain-containing protein</fullName>
    </alternativeName>
</protein>
<dbReference type="SUPFAM" id="SSF50249">
    <property type="entry name" value="Nucleic acid-binding proteins"/>
    <property type="match status" value="1"/>
</dbReference>
<keyword evidence="5" id="KW-0648">Protein biosynthesis</keyword>
<name>A0A4Y7M0A6_9CRUS</name>
<proteinExistence type="evidence at transcript level"/>
<evidence type="ECO:0000256" key="4">
    <source>
        <dbReference type="ARBA" id="ARBA00031998"/>
    </source>
</evidence>
<dbReference type="InterPro" id="IPR039294">
    <property type="entry name" value="EIF1AD"/>
</dbReference>
<evidence type="ECO:0000259" key="6">
    <source>
        <dbReference type="PROSITE" id="PS50832"/>
    </source>
</evidence>
<evidence type="ECO:0000256" key="3">
    <source>
        <dbReference type="ARBA" id="ARBA00022884"/>
    </source>
</evidence>
<dbReference type="PANTHER" id="PTHR21641:SF0">
    <property type="entry name" value="RNA-BINDING PROTEIN EIF1AD-RELATED"/>
    <property type="match status" value="1"/>
</dbReference>
<dbReference type="PANTHER" id="PTHR21641">
    <property type="entry name" value="TRANSLATION INITIATION FACTOR-RELATED"/>
    <property type="match status" value="1"/>
</dbReference>
<dbReference type="GO" id="GO:0005634">
    <property type="term" value="C:nucleus"/>
    <property type="evidence" value="ECO:0007669"/>
    <property type="project" value="TreeGrafter"/>
</dbReference>
<dbReference type="Pfam" id="PF01176">
    <property type="entry name" value="eIF-1a"/>
    <property type="match status" value="1"/>
</dbReference>
<dbReference type="EMBL" id="LR004345">
    <property type="protein sequence ID" value="SVE73964.1"/>
    <property type="molecule type" value="mRNA"/>
</dbReference>
<evidence type="ECO:0000256" key="2">
    <source>
        <dbReference type="ARBA" id="ARBA00020989"/>
    </source>
</evidence>
<evidence type="ECO:0000313" key="7">
    <source>
        <dbReference type="EMBL" id="SVE73964.1"/>
    </source>
</evidence>
<evidence type="ECO:0000256" key="1">
    <source>
        <dbReference type="ARBA" id="ARBA00007340"/>
    </source>
</evidence>
<dbReference type="PROSITE" id="PS50832">
    <property type="entry name" value="S1_IF1_TYPE"/>
    <property type="match status" value="1"/>
</dbReference>
<keyword evidence="5" id="KW-0396">Initiation factor</keyword>
<dbReference type="InterPro" id="IPR001253">
    <property type="entry name" value="TIF_eIF-1A"/>
</dbReference>
<comment type="similarity">
    <text evidence="1">Belongs to the EIF1AD family.</text>
</comment>
<keyword evidence="3" id="KW-0694">RNA-binding</keyword>
<evidence type="ECO:0000256" key="5">
    <source>
        <dbReference type="PROSITE-ProRule" id="PRU00181"/>
    </source>
</evidence>
<organism evidence="7">
    <name type="scientific">Daphnia atkinsoni</name>
    <dbReference type="NCBI Taxonomy" id="342845"/>
    <lineage>
        <taxon>Eukaryota</taxon>
        <taxon>Metazoa</taxon>
        <taxon>Ecdysozoa</taxon>
        <taxon>Arthropoda</taxon>
        <taxon>Crustacea</taxon>
        <taxon>Branchiopoda</taxon>
        <taxon>Diplostraca</taxon>
        <taxon>Cladocera</taxon>
        <taxon>Anomopoda</taxon>
        <taxon>Daphniidae</taxon>
        <taxon>Daphnia</taxon>
        <taxon>Daphnia atkinsoni group</taxon>
    </lineage>
</organism>
<dbReference type="CDD" id="cd05792">
    <property type="entry name" value="S1_eIF1AD_like"/>
    <property type="match status" value="1"/>
</dbReference>
<reference evidence="7" key="1">
    <citation type="submission" date="2018-08" db="EMBL/GenBank/DDBJ databases">
        <authorList>
            <person name="Cornetti L."/>
        </authorList>
    </citation>
    <scope>NUCLEOTIDE SEQUENCE</scope>
    <source>
        <strain evidence="7">IL-KID-3b-11</strain>
    </source>
</reference>
<accession>A0A4Y7M0A6</accession>
<dbReference type="SMART" id="SM00652">
    <property type="entry name" value="eIF1a"/>
    <property type="match status" value="1"/>
</dbReference>
<sequence>MSKATKRKHVTKEVLDCYILPEKNQKIVKIVGGKGNNLHEVQTAEGENYLVSMPTKFRKNIWVKRGDYVLIQPIEEGEKVKAEIFAILYEDQIKYIQSQKKWPKEFLLPAALNVNPDISTTDTEGSSGSDDDLFVNTNRPECTYECTDNSDSDDLCSIQLKDGD</sequence>
<dbReference type="GO" id="GO:0003723">
    <property type="term" value="F:RNA binding"/>
    <property type="evidence" value="ECO:0007669"/>
    <property type="project" value="UniProtKB-KW"/>
</dbReference>
<dbReference type="InterPro" id="IPR006196">
    <property type="entry name" value="RNA-binding_domain_S1_IF1"/>
</dbReference>
<dbReference type="Gene3D" id="2.40.50.140">
    <property type="entry name" value="Nucleic acid-binding proteins"/>
    <property type="match status" value="1"/>
</dbReference>
<dbReference type="AlphaFoldDB" id="A0A4Y7M0A6"/>
<dbReference type="GO" id="GO:0003743">
    <property type="term" value="F:translation initiation factor activity"/>
    <property type="evidence" value="ECO:0007669"/>
    <property type="project" value="UniProtKB-UniRule"/>
</dbReference>